<name>A0A1H1NMQ5_9MICO</name>
<dbReference type="InterPro" id="IPR042271">
    <property type="entry name" value="Zinicin_2_N"/>
</dbReference>
<dbReference type="EMBL" id="LT629755">
    <property type="protein sequence ID" value="SDS00331.1"/>
    <property type="molecule type" value="Genomic_DNA"/>
</dbReference>
<dbReference type="PANTHER" id="PTHR39420:SF2">
    <property type="entry name" value="HYDROLASE"/>
    <property type="match status" value="1"/>
</dbReference>
<reference evidence="3" key="2">
    <citation type="submission" date="2016-10" db="EMBL/GenBank/DDBJ databases">
        <authorList>
            <person name="de Groot N.N."/>
        </authorList>
    </citation>
    <scope>NUCLEOTIDE SEQUENCE [LARGE SCALE GENOMIC DNA]</scope>
    <source>
        <strain evidence="3">CPCC 202695</strain>
    </source>
</reference>
<dbReference type="Proteomes" id="UP000893823">
    <property type="component" value="Unassembled WGS sequence"/>
</dbReference>
<gene>
    <name evidence="2" type="ORF">BCL57_003245</name>
    <name evidence="3" type="ORF">SAMN04489721_0626</name>
</gene>
<evidence type="ECO:0000313" key="3">
    <source>
        <dbReference type="EMBL" id="SDS00331.1"/>
    </source>
</evidence>
<feature type="region of interest" description="Disordered" evidence="1">
    <location>
        <begin position="439"/>
        <end position="477"/>
    </location>
</feature>
<dbReference type="STRING" id="589382.SAMN04489721_0626"/>
<protein>
    <submittedName>
        <fullName evidence="2 3">Hydrolase</fullName>
    </submittedName>
</protein>
<reference evidence="2" key="3">
    <citation type="submission" date="2022-06" db="EMBL/GenBank/DDBJ databases">
        <title>Genomic Encyclopedia of Type Strains, Phase III (KMG-III): the genomes of soil and plant-associated and newly described type strains.</title>
        <authorList>
            <person name="Whitman W."/>
        </authorList>
    </citation>
    <scope>NUCLEOTIDE SEQUENCE</scope>
    <source>
        <strain evidence="2">CPCC 202695</strain>
    </source>
</reference>
<accession>A0A1H1NMQ5</accession>
<proteinExistence type="predicted"/>
<evidence type="ECO:0000256" key="1">
    <source>
        <dbReference type="SAM" id="MobiDB-lite"/>
    </source>
</evidence>
<dbReference type="Pfam" id="PF10103">
    <property type="entry name" value="Zincin_2"/>
    <property type="match status" value="1"/>
</dbReference>
<organism evidence="3 4">
    <name type="scientific">Agromyces flavus</name>
    <dbReference type="NCBI Taxonomy" id="589382"/>
    <lineage>
        <taxon>Bacteria</taxon>
        <taxon>Bacillati</taxon>
        <taxon>Actinomycetota</taxon>
        <taxon>Actinomycetes</taxon>
        <taxon>Micrococcales</taxon>
        <taxon>Microbacteriaceae</taxon>
        <taxon>Agromyces</taxon>
    </lineage>
</organism>
<sequence length="477" mass="50579">MAEGDEERDRNPEDEFRDMLRELLSGSGGIDASKLADAAGLPSDPASLAAIFSQLQQAMQRSADEGIDWSLALRQAEQRASSGQRQLAPAESDRLDTAFDLAALWLDEVVDVSALPGTPELLTRRSWAAATMPIWSQLAEPVALSIADSLTRVMSEQAPEELRSMVQGASRMMRGIGGAMFAMQLGQVVGQLSTEVVSGGDVGIPLLEDGRAALLPQNVAEFGDGLDIPADQVELYLAVRELAHARLFRHARWLRLHLITAITAFARGIDVDVERLEELAEGFDPSNTDELRDAVANGALLRPKSAEQEAALARLETMLALVEGWVDVVTADATSRLPTSDAVAETIRRRRATGGPAESALATLVGLELRPRRLRDAAAMWRAVTDAVGVAARDALWAHPDLLPTAVDLDDPAPLAARLAAGGQAAGEADAEFDEALEALLRGDTPSADAGDEGEDGDGGDAPDATPDAETPGDRPS</sequence>
<evidence type="ECO:0000313" key="2">
    <source>
        <dbReference type="EMBL" id="MCP2369062.1"/>
    </source>
</evidence>
<evidence type="ECO:0000313" key="4">
    <source>
        <dbReference type="Proteomes" id="UP000199482"/>
    </source>
</evidence>
<dbReference type="GO" id="GO:0016787">
    <property type="term" value="F:hydrolase activity"/>
    <property type="evidence" value="ECO:0007669"/>
    <property type="project" value="UniProtKB-KW"/>
</dbReference>
<keyword evidence="3" id="KW-0378">Hydrolase</keyword>
<feature type="compositionally biased region" description="Acidic residues" evidence="1">
    <location>
        <begin position="450"/>
        <end position="461"/>
    </location>
</feature>
<dbReference type="Proteomes" id="UP000199482">
    <property type="component" value="Chromosome I"/>
</dbReference>
<keyword evidence="5" id="KW-1185">Reference proteome</keyword>
<dbReference type="AlphaFoldDB" id="A0A1H1NMQ5"/>
<dbReference type="EMBL" id="SODL02000007">
    <property type="protein sequence ID" value="MCP2369062.1"/>
    <property type="molecule type" value="Genomic_DNA"/>
</dbReference>
<evidence type="ECO:0000313" key="5">
    <source>
        <dbReference type="Proteomes" id="UP000893823"/>
    </source>
</evidence>
<dbReference type="NCBIfam" id="TIGR03624">
    <property type="entry name" value="putative hydrolase"/>
    <property type="match status" value="1"/>
</dbReference>
<reference evidence="4" key="1">
    <citation type="submission" date="2016-10" db="EMBL/GenBank/DDBJ databases">
        <authorList>
            <person name="Varghese N."/>
            <person name="Submissions S."/>
        </authorList>
    </citation>
    <scope>NUCLEOTIDE SEQUENCE [LARGE SCALE GENOMIC DNA]</scope>
    <source>
        <strain evidence="4">CPCC 202695</strain>
    </source>
</reference>
<dbReference type="Gene3D" id="1.20.150.30">
    <property type="entry name" value="Zincin-like metallopeptidase, N-terminal domain"/>
    <property type="match status" value="1"/>
</dbReference>
<dbReference type="SUPFAM" id="SSF55486">
    <property type="entry name" value="Metalloproteases ('zincins'), catalytic domain"/>
    <property type="match status" value="1"/>
</dbReference>
<dbReference type="InterPro" id="IPR018766">
    <property type="entry name" value="Zinicin_2"/>
</dbReference>
<dbReference type="PANTHER" id="PTHR39420">
    <property type="match status" value="1"/>
</dbReference>